<dbReference type="Proteomes" id="UP000321304">
    <property type="component" value="Unassembled WGS sequence"/>
</dbReference>
<dbReference type="RefSeq" id="WP_146984663.1">
    <property type="nucleotide sequence ID" value="NZ_VITY01000001.1"/>
</dbReference>
<dbReference type="Pfam" id="PF00534">
    <property type="entry name" value="Glycos_transf_1"/>
    <property type="match status" value="1"/>
</dbReference>
<reference evidence="5 6" key="1">
    <citation type="submission" date="2019-06" db="EMBL/GenBank/DDBJ databases">
        <title>Genomic Encyclopedia of Type Strains, Phase IV (KMG-V): Genome sequencing to study the core and pangenomes of soil and plant-associated prokaryotes.</title>
        <authorList>
            <person name="Whitman W."/>
        </authorList>
    </citation>
    <scope>NUCLEOTIDE SEQUENCE [LARGE SCALE GENOMIC DNA]</scope>
    <source>
        <strain evidence="5 6">BR 10355</strain>
    </source>
</reference>
<accession>A0A560MJL6</accession>
<comment type="caution">
    <text evidence="5">The sequence shown here is derived from an EMBL/GenBank/DDBJ whole genome shotgun (WGS) entry which is preliminary data.</text>
</comment>
<evidence type="ECO:0000256" key="1">
    <source>
        <dbReference type="ARBA" id="ARBA00022676"/>
    </source>
</evidence>
<dbReference type="PANTHER" id="PTHR12526">
    <property type="entry name" value="GLYCOSYLTRANSFERASE"/>
    <property type="match status" value="1"/>
</dbReference>
<dbReference type="InterPro" id="IPR001296">
    <property type="entry name" value="Glyco_trans_1"/>
</dbReference>
<name>A0A560MJL6_9BRAD</name>
<feature type="domain" description="Glycosyltransferase subfamily 4-like N-terminal" evidence="4">
    <location>
        <begin position="14"/>
        <end position="174"/>
    </location>
</feature>
<feature type="domain" description="Glycosyl transferase family 1" evidence="3">
    <location>
        <begin position="184"/>
        <end position="332"/>
    </location>
</feature>
<keyword evidence="2 5" id="KW-0808">Transferase</keyword>
<dbReference type="Pfam" id="PF13439">
    <property type="entry name" value="Glyco_transf_4"/>
    <property type="match status" value="1"/>
</dbReference>
<dbReference type="InterPro" id="IPR028098">
    <property type="entry name" value="Glyco_trans_4-like_N"/>
</dbReference>
<dbReference type="AlphaFoldDB" id="A0A560MJL6"/>
<protein>
    <submittedName>
        <fullName evidence="5">Glycosyltransferase involved in cell wall biosynthesis</fullName>
    </submittedName>
</protein>
<organism evidence="5 6">
    <name type="scientific">Bradyrhizobium macuxiense</name>
    <dbReference type="NCBI Taxonomy" id="1755647"/>
    <lineage>
        <taxon>Bacteria</taxon>
        <taxon>Pseudomonadati</taxon>
        <taxon>Pseudomonadota</taxon>
        <taxon>Alphaproteobacteria</taxon>
        <taxon>Hyphomicrobiales</taxon>
        <taxon>Nitrobacteraceae</taxon>
        <taxon>Bradyrhizobium</taxon>
    </lineage>
</organism>
<dbReference type="CDD" id="cd03801">
    <property type="entry name" value="GT4_PimA-like"/>
    <property type="match status" value="1"/>
</dbReference>
<evidence type="ECO:0000259" key="4">
    <source>
        <dbReference type="Pfam" id="PF13439"/>
    </source>
</evidence>
<evidence type="ECO:0000259" key="3">
    <source>
        <dbReference type="Pfam" id="PF00534"/>
    </source>
</evidence>
<evidence type="ECO:0000256" key="2">
    <source>
        <dbReference type="ARBA" id="ARBA00022679"/>
    </source>
</evidence>
<evidence type="ECO:0000313" key="6">
    <source>
        <dbReference type="Proteomes" id="UP000321304"/>
    </source>
</evidence>
<gene>
    <name evidence="5" type="ORF">FBZ93_101841</name>
</gene>
<proteinExistence type="predicted"/>
<dbReference type="PANTHER" id="PTHR12526:SF510">
    <property type="entry name" value="D-INOSITOL 3-PHOSPHATE GLYCOSYLTRANSFERASE"/>
    <property type="match status" value="1"/>
</dbReference>
<keyword evidence="1" id="KW-0328">Glycosyltransferase</keyword>
<dbReference type="GO" id="GO:0016757">
    <property type="term" value="F:glycosyltransferase activity"/>
    <property type="evidence" value="ECO:0007669"/>
    <property type="project" value="UniProtKB-KW"/>
</dbReference>
<dbReference type="Gene3D" id="3.40.50.2000">
    <property type="entry name" value="Glycogen Phosphorylase B"/>
    <property type="match status" value="2"/>
</dbReference>
<dbReference type="OrthoDB" id="9790710at2"/>
<evidence type="ECO:0000313" key="5">
    <source>
        <dbReference type="EMBL" id="TWC07548.1"/>
    </source>
</evidence>
<dbReference type="SUPFAM" id="SSF53756">
    <property type="entry name" value="UDP-Glycosyltransferase/glycogen phosphorylase"/>
    <property type="match status" value="1"/>
</dbReference>
<dbReference type="EMBL" id="VITY01000001">
    <property type="protein sequence ID" value="TWC07548.1"/>
    <property type="molecule type" value="Genomic_DNA"/>
</dbReference>
<sequence length="384" mass="41466">MRILMVAARCYPFVGGIETHIHEVGPRLVARGHSVDVLTTDPSGKLPVAENVRGMCVRRVPAWPRELDLYVAPQVYTAIRRGTWDLIHFQGYSTFVVPIGLLAAVRAKAPFVLTFHSGGHSSRLRNAVRGTQRALLRPLLAKAARLIGVSEFEASFFSTKMDIPRERFVVIPNGAAMPAASPGVKVDPCLIVSSGRLERYKGHHRLIAAMPGLIRRMPNARLHIVGTGPYEGELRRLVSALGLDDRVTIAGIPGSERQRMADLLASAGLFVLLSDYEAHPVAVMEALSLRRPVLVSDTSGLRELATNGLCRALPLNASPDETAAAMAEELEAQREIPDLALPDWDACAEALSDVYRDVAGNPSTVGLPHDGALGLRSAIRARGG</sequence>
<keyword evidence="6" id="KW-1185">Reference proteome</keyword>